<evidence type="ECO:0000256" key="2">
    <source>
        <dbReference type="SAM" id="Coils"/>
    </source>
</evidence>
<keyword evidence="1" id="KW-0479">Metal-binding</keyword>
<accession>A0A921RE06</accession>
<reference evidence="5" key="2">
    <citation type="submission" date="2020-10" db="EMBL/GenBank/DDBJ databases">
        <authorList>
            <person name="Cooper E.A."/>
            <person name="Brenton Z.W."/>
            <person name="Flinn B.S."/>
            <person name="Jenkins J."/>
            <person name="Shu S."/>
            <person name="Flowers D."/>
            <person name="Luo F."/>
            <person name="Wang Y."/>
            <person name="Xia P."/>
            <person name="Barry K."/>
            <person name="Daum C."/>
            <person name="Lipzen A."/>
            <person name="Yoshinaga Y."/>
            <person name="Schmutz J."/>
            <person name="Saski C."/>
            <person name="Vermerris W."/>
            <person name="Kresovich S."/>
        </authorList>
    </citation>
    <scope>NUCLEOTIDE SEQUENCE</scope>
</reference>
<dbReference type="PROSITE" id="PS50158">
    <property type="entry name" value="ZF_CCHC"/>
    <property type="match status" value="3"/>
</dbReference>
<keyword evidence="2" id="KW-0175">Coiled coil</keyword>
<evidence type="ECO:0000259" key="4">
    <source>
        <dbReference type="PROSITE" id="PS50158"/>
    </source>
</evidence>
<feature type="region of interest" description="Disordered" evidence="3">
    <location>
        <begin position="403"/>
        <end position="426"/>
    </location>
</feature>
<feature type="compositionally biased region" description="Basic and acidic residues" evidence="3">
    <location>
        <begin position="327"/>
        <end position="346"/>
    </location>
</feature>
<dbReference type="InterPro" id="IPR001878">
    <property type="entry name" value="Znf_CCHC"/>
</dbReference>
<proteinExistence type="predicted"/>
<organism evidence="5 6">
    <name type="scientific">Sorghum bicolor</name>
    <name type="common">Sorghum</name>
    <name type="synonym">Sorghum vulgare</name>
    <dbReference type="NCBI Taxonomy" id="4558"/>
    <lineage>
        <taxon>Eukaryota</taxon>
        <taxon>Viridiplantae</taxon>
        <taxon>Streptophyta</taxon>
        <taxon>Embryophyta</taxon>
        <taxon>Tracheophyta</taxon>
        <taxon>Spermatophyta</taxon>
        <taxon>Magnoliopsida</taxon>
        <taxon>Liliopsida</taxon>
        <taxon>Poales</taxon>
        <taxon>Poaceae</taxon>
        <taxon>PACMAD clade</taxon>
        <taxon>Panicoideae</taxon>
        <taxon>Andropogonodae</taxon>
        <taxon>Andropogoneae</taxon>
        <taxon>Sorghinae</taxon>
        <taxon>Sorghum</taxon>
    </lineage>
</organism>
<keyword evidence="1" id="KW-0862">Zinc</keyword>
<dbReference type="Proteomes" id="UP000807115">
    <property type="component" value="Chromosome 3"/>
</dbReference>
<gene>
    <name evidence="5" type="ORF">BDA96_03G184800</name>
</gene>
<evidence type="ECO:0000313" key="5">
    <source>
        <dbReference type="EMBL" id="KAG0537858.1"/>
    </source>
</evidence>
<feature type="region of interest" description="Disordered" evidence="3">
    <location>
        <begin position="324"/>
        <end position="346"/>
    </location>
</feature>
<evidence type="ECO:0000256" key="3">
    <source>
        <dbReference type="SAM" id="MobiDB-lite"/>
    </source>
</evidence>
<dbReference type="AlphaFoldDB" id="A0A921RE06"/>
<comment type="caution">
    <text evidence="5">The sequence shown here is derived from an EMBL/GenBank/DDBJ whole genome shotgun (WGS) entry which is preliminary data.</text>
</comment>
<dbReference type="InterPro" id="IPR051714">
    <property type="entry name" value="Znf_CCHC_NABP"/>
</dbReference>
<name>A0A921RE06_SORBI</name>
<dbReference type="Gene3D" id="4.10.60.10">
    <property type="entry name" value="Zinc finger, CCHC-type"/>
    <property type="match status" value="3"/>
</dbReference>
<evidence type="ECO:0000313" key="6">
    <source>
        <dbReference type="Proteomes" id="UP000807115"/>
    </source>
</evidence>
<dbReference type="GO" id="GO:0008270">
    <property type="term" value="F:zinc ion binding"/>
    <property type="evidence" value="ECO:0007669"/>
    <property type="project" value="UniProtKB-KW"/>
</dbReference>
<feature type="compositionally biased region" description="Acidic residues" evidence="3">
    <location>
        <begin position="48"/>
        <end position="59"/>
    </location>
</feature>
<protein>
    <recommendedName>
        <fullName evidence="4">CCHC-type domain-containing protein</fullName>
    </recommendedName>
</protein>
<sequence length="503" mass="56618">MAKEQNVPKSTFAPTDVEHDHNTVVVEDCSTPWSSEDDDDHSTRSLDKDDDDATSDANDDATSYTLHDEDDGYESDASTSSSTTSPHCFISHGDTKVSIGDVIIDCDGPNFELLAKSNKLKNENSFLKNACEQQKHLLYVTTCLHEELKLAHEELCVAHDNLVKDHAFLTKKLSNEEIKTSNKHVSTSCDDLLSIPCSSQLDICSTSMSCETNLLKENNELKNKVKNLSNKLERCYNSKVTFEHILKTQRNYGDKCGLAFKKKMTKGTSHTMCYQCHEAGHLANGCPNIEKLKKMKEEEKLKHVKCFKCRTWGHLTSMCPTKQLVKQQEEPQQKPQVEQEKKPQAPVKIYHEDGGDMAMMKKKTRRGDRQSRSSKDLSHIKCFECKNDGHFASKCPTKLEKKAQATLKRQGNEKQHMSKEEKAQSKRSCYLCQERGHMAHSCPLGNNSKPISINNHNMLRKDGDGTSMVSIAKHSATHTKASPKYVARNLRGPKLVWVPSKSG</sequence>
<feature type="compositionally biased region" description="Basic and acidic residues" evidence="3">
    <location>
        <begin position="410"/>
        <end position="424"/>
    </location>
</feature>
<evidence type="ECO:0000256" key="1">
    <source>
        <dbReference type="PROSITE-ProRule" id="PRU00047"/>
    </source>
</evidence>
<feature type="domain" description="CCHC-type" evidence="4">
    <location>
        <begin position="381"/>
        <end position="396"/>
    </location>
</feature>
<dbReference type="EMBL" id="CM027682">
    <property type="protein sequence ID" value="KAG0537858.1"/>
    <property type="molecule type" value="Genomic_DNA"/>
</dbReference>
<dbReference type="InterPro" id="IPR036875">
    <property type="entry name" value="Znf_CCHC_sf"/>
</dbReference>
<dbReference type="PANTHER" id="PTHR23002">
    <property type="entry name" value="ZINC FINGER CCHC DOMAIN CONTAINING PROTEIN"/>
    <property type="match status" value="1"/>
</dbReference>
<dbReference type="SUPFAM" id="SSF57756">
    <property type="entry name" value="Retrovirus zinc finger-like domains"/>
    <property type="match status" value="3"/>
</dbReference>
<feature type="coiled-coil region" evidence="2">
    <location>
        <begin position="211"/>
        <end position="238"/>
    </location>
</feature>
<dbReference type="GO" id="GO:0003676">
    <property type="term" value="F:nucleic acid binding"/>
    <property type="evidence" value="ECO:0007669"/>
    <property type="project" value="InterPro"/>
</dbReference>
<dbReference type="SMART" id="SM00343">
    <property type="entry name" value="ZnF_C2HC"/>
    <property type="match status" value="4"/>
</dbReference>
<feature type="domain" description="CCHC-type" evidence="4">
    <location>
        <begin position="273"/>
        <end position="288"/>
    </location>
</feature>
<reference evidence="5" key="1">
    <citation type="journal article" date="2019" name="BMC Genomics">
        <title>A new reference genome for Sorghum bicolor reveals high levels of sequence similarity between sweet and grain genotypes: implications for the genetics of sugar metabolism.</title>
        <authorList>
            <person name="Cooper E.A."/>
            <person name="Brenton Z.W."/>
            <person name="Flinn B.S."/>
            <person name="Jenkins J."/>
            <person name="Shu S."/>
            <person name="Flowers D."/>
            <person name="Luo F."/>
            <person name="Wang Y."/>
            <person name="Xia P."/>
            <person name="Barry K."/>
            <person name="Daum C."/>
            <person name="Lipzen A."/>
            <person name="Yoshinaga Y."/>
            <person name="Schmutz J."/>
            <person name="Saski C."/>
            <person name="Vermerris W."/>
            <person name="Kresovich S."/>
        </authorList>
    </citation>
    <scope>NUCLEOTIDE SEQUENCE</scope>
</reference>
<keyword evidence="1" id="KW-0863">Zinc-finger</keyword>
<feature type="region of interest" description="Disordered" evidence="3">
    <location>
        <begin position="1"/>
        <end position="86"/>
    </location>
</feature>
<dbReference type="Pfam" id="PF00098">
    <property type="entry name" value="zf-CCHC"/>
    <property type="match status" value="2"/>
</dbReference>
<feature type="domain" description="CCHC-type" evidence="4">
    <location>
        <begin position="429"/>
        <end position="443"/>
    </location>
</feature>